<accession>A0A9N9N8R3</accession>
<feature type="non-terminal residue" evidence="1">
    <location>
        <position position="49"/>
    </location>
</feature>
<dbReference type="AlphaFoldDB" id="A0A9N9N8R3"/>
<protein>
    <submittedName>
        <fullName evidence="1">15267_t:CDS:1</fullName>
    </submittedName>
</protein>
<evidence type="ECO:0000313" key="1">
    <source>
        <dbReference type="EMBL" id="CAG8712839.1"/>
    </source>
</evidence>
<dbReference type="EMBL" id="CAJVPQ010009125">
    <property type="protein sequence ID" value="CAG8712839.1"/>
    <property type="molecule type" value="Genomic_DNA"/>
</dbReference>
<comment type="caution">
    <text evidence="1">The sequence shown here is derived from an EMBL/GenBank/DDBJ whole genome shotgun (WGS) entry which is preliminary data.</text>
</comment>
<reference evidence="1" key="1">
    <citation type="submission" date="2021-06" db="EMBL/GenBank/DDBJ databases">
        <authorList>
            <person name="Kallberg Y."/>
            <person name="Tangrot J."/>
            <person name="Rosling A."/>
        </authorList>
    </citation>
    <scope>NUCLEOTIDE SEQUENCE</scope>
    <source>
        <strain evidence="1">UK204</strain>
    </source>
</reference>
<name>A0A9N9N8R3_9GLOM</name>
<sequence>CDILVEKLLTVEKHLNVKKYLSVEYLDFAELDQEIGRIYNIRYSVIFPP</sequence>
<evidence type="ECO:0000313" key="2">
    <source>
        <dbReference type="Proteomes" id="UP000789570"/>
    </source>
</evidence>
<dbReference type="Proteomes" id="UP000789570">
    <property type="component" value="Unassembled WGS sequence"/>
</dbReference>
<keyword evidence="2" id="KW-1185">Reference proteome</keyword>
<gene>
    <name evidence="1" type="ORF">FCALED_LOCUS14013</name>
</gene>
<dbReference type="OrthoDB" id="2376691at2759"/>
<organism evidence="1 2">
    <name type="scientific">Funneliformis caledonium</name>
    <dbReference type="NCBI Taxonomy" id="1117310"/>
    <lineage>
        <taxon>Eukaryota</taxon>
        <taxon>Fungi</taxon>
        <taxon>Fungi incertae sedis</taxon>
        <taxon>Mucoromycota</taxon>
        <taxon>Glomeromycotina</taxon>
        <taxon>Glomeromycetes</taxon>
        <taxon>Glomerales</taxon>
        <taxon>Glomeraceae</taxon>
        <taxon>Funneliformis</taxon>
    </lineage>
</organism>
<proteinExistence type="predicted"/>